<dbReference type="GO" id="GO:0003677">
    <property type="term" value="F:DNA binding"/>
    <property type="evidence" value="ECO:0007669"/>
    <property type="project" value="InterPro"/>
</dbReference>
<dbReference type="SMART" id="SM00614">
    <property type="entry name" value="ZnF_BED"/>
    <property type="match status" value="1"/>
</dbReference>
<keyword evidence="7" id="KW-1185">Reference proteome</keyword>
<accession>A0A915PQ21</accession>
<name>A0A915PQ21_9BILA</name>
<dbReference type="AlphaFoldDB" id="A0A915PQ21"/>
<evidence type="ECO:0000256" key="1">
    <source>
        <dbReference type="ARBA" id="ARBA00022723"/>
    </source>
</evidence>
<reference evidence="8" key="1">
    <citation type="submission" date="2022-11" db="UniProtKB">
        <authorList>
            <consortium name="WormBaseParasite"/>
        </authorList>
    </citation>
    <scope>IDENTIFICATION</scope>
</reference>
<sequence>MGRRQGNVFDRKEVMDLMQQRLDGSIKSLRELKDRIAEETGEQIALTTLWQQIHKMRGETVENRPGYVRMSTRVSRIDNSDVSIQDEDDGIGTHGSSIGIELSEAAGASLRRSTRAPKRKSYSPTPLSAGLDLKKSRVGTTPVSSSNITLVSHSLRCLGMPKKEKIVRRKRIDEPKNWDKDVEESIRQEALRHEEEAADDPLAKAKSKVWLFCEKFDEDGESKAKCRICGMVMVRKLGSTRAMLRHLRKMHNNLIEGIIRPVTKRVTAIAGKPRGDDGFDIDDDSAWVEEVDEEDFDDYDDQQYAVAQHCVDKGKVITYNSYADEGGPSYADEVFIREDGSYADGDEYVDVVYVQDGNSFEEIISKSNNGSSFVNNELSPIENRSEEASAPSRLKRSISDSELTQQSSRNGTNDLDNYDDANLVYIDILLPWDVMKLKSFVNLNWFKVINWMETADRSMRNLNLLTAEEKSRQDIDDEHFSRTITSSILTFPPEQRELVRCAIMQCIDELRTAESTATEETGVSEVTDEELVQISDV</sequence>
<evidence type="ECO:0000256" key="4">
    <source>
        <dbReference type="PROSITE-ProRule" id="PRU00027"/>
    </source>
</evidence>
<evidence type="ECO:0000259" key="6">
    <source>
        <dbReference type="PROSITE" id="PS50808"/>
    </source>
</evidence>
<dbReference type="WBParaSite" id="sdigi.contig32.g2340.t1">
    <property type="protein sequence ID" value="sdigi.contig32.g2340.t1"/>
    <property type="gene ID" value="sdigi.contig32.g2340"/>
</dbReference>
<evidence type="ECO:0000256" key="5">
    <source>
        <dbReference type="SAM" id="MobiDB-lite"/>
    </source>
</evidence>
<keyword evidence="1" id="KW-0479">Metal-binding</keyword>
<dbReference type="PROSITE" id="PS50808">
    <property type="entry name" value="ZF_BED"/>
    <property type="match status" value="1"/>
</dbReference>
<evidence type="ECO:0000313" key="7">
    <source>
        <dbReference type="Proteomes" id="UP000887581"/>
    </source>
</evidence>
<evidence type="ECO:0000313" key="8">
    <source>
        <dbReference type="WBParaSite" id="sdigi.contig32.g2340.t1"/>
    </source>
</evidence>
<proteinExistence type="predicted"/>
<feature type="compositionally biased region" description="Polar residues" evidence="5">
    <location>
        <begin position="400"/>
        <end position="414"/>
    </location>
</feature>
<dbReference type="SUPFAM" id="SSF57667">
    <property type="entry name" value="beta-beta-alpha zinc fingers"/>
    <property type="match status" value="1"/>
</dbReference>
<dbReference type="GO" id="GO:0008270">
    <property type="term" value="F:zinc ion binding"/>
    <property type="evidence" value="ECO:0007669"/>
    <property type="project" value="UniProtKB-KW"/>
</dbReference>
<keyword evidence="2 4" id="KW-0863">Zinc-finger</keyword>
<keyword evidence="3" id="KW-0862">Zinc</keyword>
<evidence type="ECO:0000256" key="3">
    <source>
        <dbReference type="ARBA" id="ARBA00022833"/>
    </source>
</evidence>
<evidence type="ECO:0000256" key="2">
    <source>
        <dbReference type="ARBA" id="ARBA00022771"/>
    </source>
</evidence>
<dbReference type="InterPro" id="IPR036236">
    <property type="entry name" value="Znf_C2H2_sf"/>
</dbReference>
<feature type="domain" description="BED-type" evidence="6">
    <location>
        <begin position="204"/>
        <end position="258"/>
    </location>
</feature>
<feature type="region of interest" description="Disordered" evidence="5">
    <location>
        <begin position="108"/>
        <end position="144"/>
    </location>
</feature>
<feature type="compositionally biased region" description="Basic residues" evidence="5">
    <location>
        <begin position="112"/>
        <end position="121"/>
    </location>
</feature>
<feature type="region of interest" description="Disordered" evidence="5">
    <location>
        <begin position="380"/>
        <end position="414"/>
    </location>
</feature>
<protein>
    <submittedName>
        <fullName evidence="8">BED-type domain-containing protein</fullName>
    </submittedName>
</protein>
<dbReference type="Proteomes" id="UP000887581">
    <property type="component" value="Unplaced"/>
</dbReference>
<dbReference type="Pfam" id="PF02892">
    <property type="entry name" value="zf-BED"/>
    <property type="match status" value="1"/>
</dbReference>
<dbReference type="InterPro" id="IPR003656">
    <property type="entry name" value="Znf_BED"/>
</dbReference>
<organism evidence="7 8">
    <name type="scientific">Setaria digitata</name>
    <dbReference type="NCBI Taxonomy" id="48799"/>
    <lineage>
        <taxon>Eukaryota</taxon>
        <taxon>Metazoa</taxon>
        <taxon>Ecdysozoa</taxon>
        <taxon>Nematoda</taxon>
        <taxon>Chromadorea</taxon>
        <taxon>Rhabditida</taxon>
        <taxon>Spirurina</taxon>
        <taxon>Spiruromorpha</taxon>
        <taxon>Filarioidea</taxon>
        <taxon>Setariidae</taxon>
        <taxon>Setaria</taxon>
    </lineage>
</organism>